<dbReference type="EMBL" id="LNYX01000002">
    <property type="protein sequence ID" value="KTD66175.1"/>
    <property type="molecule type" value="Genomic_DNA"/>
</dbReference>
<dbReference type="SUPFAM" id="SSF53300">
    <property type="entry name" value="vWA-like"/>
    <property type="match status" value="1"/>
</dbReference>
<dbReference type="OrthoDB" id="5650763at2"/>
<evidence type="ECO:0000313" key="3">
    <source>
        <dbReference type="Proteomes" id="UP000054877"/>
    </source>
</evidence>
<reference evidence="2 3" key="1">
    <citation type="submission" date="2015-11" db="EMBL/GenBank/DDBJ databases">
        <title>Genomic analysis of 38 Legionella species identifies large and diverse effector repertoires.</title>
        <authorList>
            <person name="Burstein D."/>
            <person name="Amaro F."/>
            <person name="Zusman T."/>
            <person name="Lifshitz Z."/>
            <person name="Cohen O."/>
            <person name="Gilbert J.A."/>
            <person name="Pupko T."/>
            <person name="Shuman H.A."/>
            <person name="Segal G."/>
        </authorList>
    </citation>
    <scope>NUCLEOTIDE SEQUENCE [LARGE SCALE GENOMIC DNA]</scope>
    <source>
        <strain evidence="2 3">Mt.St.Helens-9</strain>
    </source>
</reference>
<evidence type="ECO:0000313" key="2">
    <source>
        <dbReference type="EMBL" id="KTD66175.1"/>
    </source>
</evidence>
<dbReference type="STRING" id="452.Lspi_0238"/>
<accession>A0A0W0ZAW3</accession>
<name>A0A0W0ZAW3_LEGSP</name>
<dbReference type="PROSITE" id="PS50234">
    <property type="entry name" value="VWFA"/>
    <property type="match status" value="1"/>
</dbReference>
<dbReference type="InterPro" id="IPR036465">
    <property type="entry name" value="vWFA_dom_sf"/>
</dbReference>
<dbReference type="InterPro" id="IPR025193">
    <property type="entry name" value="DUF4114"/>
</dbReference>
<sequence length="1726" mass="181449">MVGVFMVVPSLSGVVQGLEGILIKNTRDGGNEVAKLGTPVHQGDILTLLSGNAYIHMLEGFPEALALNRPVQIDGISPLLKAAPQESLVEQIVDEALAKGIDPTIILNVLEETAAGEETIGEGGRFFVLDPLYGVGAVTAGYPTVGVSVDTNSGEQHVFFYEPDSSEQASDFVSNPDVTETTPFAIGVSSVSVDESDGLATVVNRVQSSTAASEITSVELSTPDSNAAVWHSGTQTLTATDGSWQIMVVRSGNNEINYEFKQLTPLQHPDASDPNDAITVPITVTATRNDGASATDRFSVTIYDDGPKIEEALVESPLPLNVDETNISSGNAVATVNYFNTFAGAVHFGMDDTLDHPGELVFSLGVTADQVASGLYANDPSAVDGKGVEIQLIEEGGAIRGIAGGIEYFTISIDSNSGEMTFAQSEAIWHGNPANPDDLASLNTPDINDLFIRVTAIDGDGDKASYQLGLGQGIFSINDDGPGIDPGLIVAADPLNVDETNLATGNAVATANYADNFQPAIDYGEDGAGQTVYELSLNGQPGSGLYAIDPNQANGQGDEIQLVQVDSHTVQGQVNGETYFTVTVDGGTGEVTFAQNRAVWHSDSANANDLSTLTTANADDFTIRAIVTDADGDSVEQALNLGQGTFSINDDGPLVNGNTDTAQLVYEDALPAGNADPGQTLNISGSLSSLVDFGADGPGGFELTTDYLTTLAAFGLTSDGQALSYSASENNGIQSVVAKDYLGQDVFTFTFDKTTGNYDFTLQSHLDHLPPPIAQDDDTQSLPIQLGAIINAIDADGDKVNLGQSFGVHVQDDLPVAQNDSVSVNEPNAQLNIYYVVDVSGSMGVVDPLIGQSRLELAREALVNLTQEYANYNGEVFVTVVPFASGSGNSGAFATAKFDILHGELVDALNFIGNLQVSQNPIPGSGTEYNDALDVTQDNLELDLNPLSQVAGYQNVVYFLSDGVPVPASAGAPAGWQSFVDTNNIDVIPIGIGDFNPGPLEEVGNTGDTVIQVLDPTDLSSTLIEQLDNVVQGNVLDNDAFGGDGPDVPSIVSVSYQGVDHDYDGVNNSVTIIDDFGGRLTFDFTSGDYSYIAPGVDQDEQVQFQYTIRDNDGDLSTANLNIVVNHLDPPSVTLLTKTLEFTRTEQGQQPYGNADVAEYLLLQALGNESQQVTSVPINGVNLSNTFISVATEPTVNFVSEGAGYRNMVGYYTYDSDGNINDAGFIWVNSSASSSAQNPNGGTNLITNTSGAFGFNQSASFTLPDVSAGEGLGFFLLADGANDSANVNIIRNGNYDSIQSLNNNVSIVNNQVLVGGQALNGSIYFTHDKTLNSDYATFPEGHALSGVTFSQDPSLTAYSGLLIIGFEDVHDGGDQDYNDVIFSVDLGANIQNYATDSSPIIESVTDPDSAYLTKAVVTTDGFIEGDTLNFLSNANVQFDTVNNQVTVTYNGADHVLNYTLTPDGNDPDFIYTFAAADVNNPVPVGAYEMALKSISFTPVASEASEGVARDVYVTVTDDTGLSATQATSFNVVINDILPMDLLAFDQQNEFDFGQGNDTVLIPDQMDGLGQVSGGQGIDTVKFTEEGMNLTAEEIQDHFNGHWEQIDMTEQGSNILNLDLEAVLKLSSGSELNLQLNNGENVSVLQIKADGTDSPDGSVDTVNIDSAHVTDVSDQLPAAGQTAAEQLFKLTNADASQTAYVHVVSLTQQLPEVHATSTDGGGGGGGGG</sequence>
<dbReference type="Pfam" id="PF13448">
    <property type="entry name" value="DUF4114"/>
    <property type="match status" value="1"/>
</dbReference>
<evidence type="ECO:0000259" key="1">
    <source>
        <dbReference type="PROSITE" id="PS50234"/>
    </source>
</evidence>
<keyword evidence="3" id="KW-1185">Reference proteome</keyword>
<dbReference type="InterPro" id="IPR043824">
    <property type="entry name" value="DUF5801"/>
</dbReference>
<dbReference type="Proteomes" id="UP000054877">
    <property type="component" value="Unassembled WGS sequence"/>
</dbReference>
<dbReference type="CDD" id="cd00198">
    <property type="entry name" value="vWFA"/>
    <property type="match status" value="1"/>
</dbReference>
<dbReference type="InterPro" id="IPR002035">
    <property type="entry name" value="VWF_A"/>
</dbReference>
<feature type="domain" description="VWFA" evidence="1">
    <location>
        <begin position="832"/>
        <end position="1027"/>
    </location>
</feature>
<comment type="caution">
    <text evidence="2">The sequence shown here is derived from an EMBL/GenBank/DDBJ whole genome shotgun (WGS) entry which is preliminary data.</text>
</comment>
<dbReference type="PATRIC" id="fig|452.5.peg.261"/>
<gene>
    <name evidence="2" type="primary">rtxA-2</name>
    <name evidence="2" type="ORF">Lspi_0238</name>
</gene>
<protein>
    <submittedName>
        <fullName evidence="2">Structural toxin protein RtxA</fullName>
    </submittedName>
</protein>
<dbReference type="Pfam" id="PF19116">
    <property type="entry name" value="DUF5801"/>
    <property type="match status" value="3"/>
</dbReference>
<dbReference type="Pfam" id="PF13519">
    <property type="entry name" value="VWA_2"/>
    <property type="match status" value="1"/>
</dbReference>
<dbReference type="Gene3D" id="3.40.50.410">
    <property type="entry name" value="von Willebrand factor, type A domain"/>
    <property type="match status" value="1"/>
</dbReference>
<organism evidence="2 3">
    <name type="scientific">Legionella spiritensis</name>
    <dbReference type="NCBI Taxonomy" id="452"/>
    <lineage>
        <taxon>Bacteria</taxon>
        <taxon>Pseudomonadati</taxon>
        <taxon>Pseudomonadota</taxon>
        <taxon>Gammaproteobacteria</taxon>
        <taxon>Legionellales</taxon>
        <taxon>Legionellaceae</taxon>
        <taxon>Legionella</taxon>
    </lineage>
</organism>
<proteinExistence type="predicted"/>
<dbReference type="SMART" id="SM00327">
    <property type="entry name" value="VWA"/>
    <property type="match status" value="1"/>
</dbReference>